<dbReference type="GO" id="GO:0030632">
    <property type="term" value="P:D-alanine biosynthetic process"/>
    <property type="evidence" value="ECO:0007669"/>
    <property type="project" value="UniProtKB-UniRule"/>
</dbReference>
<keyword evidence="3 5" id="KW-0663">Pyridoxal phosphate</keyword>
<dbReference type="InterPro" id="IPR009006">
    <property type="entry name" value="Ala_racemase/Decarboxylase_C"/>
</dbReference>
<evidence type="ECO:0000256" key="3">
    <source>
        <dbReference type="ARBA" id="ARBA00022898"/>
    </source>
</evidence>
<comment type="catalytic activity">
    <reaction evidence="1 5">
        <text>L-alanine = D-alanine</text>
        <dbReference type="Rhea" id="RHEA:20249"/>
        <dbReference type="ChEBI" id="CHEBI:57416"/>
        <dbReference type="ChEBI" id="CHEBI:57972"/>
        <dbReference type="EC" id="5.1.1.1"/>
    </reaction>
</comment>
<reference evidence="9 10" key="1">
    <citation type="journal article" date="2013" name="Genome Announc.">
        <title>Genome Sequence of the Pyrene- and Fluoranthene-Degrading Bacterium Cycloclasticus sp. Strain PY97M.</title>
        <authorList>
            <person name="Cui Z."/>
            <person name="Xu G."/>
            <person name="Li Q."/>
            <person name="Gao W."/>
            <person name="Zheng L."/>
        </authorList>
    </citation>
    <scope>NUCLEOTIDE SEQUENCE [LARGE SCALE GENOMIC DNA]</scope>
    <source>
        <strain evidence="9 10">PY97M</strain>
    </source>
</reference>
<dbReference type="HAMAP" id="MF_01201">
    <property type="entry name" value="Ala_racemase"/>
    <property type="match status" value="1"/>
</dbReference>
<feature type="active site" description="Proton acceptor; specific for L-alanine" evidence="5">
    <location>
        <position position="255"/>
    </location>
</feature>
<protein>
    <recommendedName>
        <fullName evidence="5">Alanine racemase</fullName>
        <ecNumber evidence="5">5.1.1.1</ecNumber>
    </recommendedName>
</protein>
<dbReference type="InterPro" id="IPR020622">
    <property type="entry name" value="Ala_racemase_pyridoxalP-BS"/>
</dbReference>
<dbReference type="Proteomes" id="UP000015462">
    <property type="component" value="Unassembled WGS sequence"/>
</dbReference>
<dbReference type="Pfam" id="PF01168">
    <property type="entry name" value="Ala_racemase_N"/>
    <property type="match status" value="1"/>
</dbReference>
<evidence type="ECO:0000313" key="9">
    <source>
        <dbReference type="EMBL" id="EPD14109.1"/>
    </source>
</evidence>
<dbReference type="Gene3D" id="2.40.37.10">
    <property type="entry name" value="Lyase, Ornithine Decarboxylase, Chain A, domain 1"/>
    <property type="match status" value="1"/>
</dbReference>
<dbReference type="SUPFAM" id="SSF50621">
    <property type="entry name" value="Alanine racemase C-terminal domain-like"/>
    <property type="match status" value="1"/>
</dbReference>
<dbReference type="PROSITE" id="PS00395">
    <property type="entry name" value="ALANINE_RACEMASE"/>
    <property type="match status" value="1"/>
</dbReference>
<name>A0AB33Z4Q5_9GAMM</name>
<feature type="binding site" evidence="5 7">
    <location>
        <position position="130"/>
    </location>
    <ligand>
        <name>substrate</name>
    </ligand>
</feature>
<dbReference type="RefSeq" id="WP_015005519.1">
    <property type="nucleotide sequence ID" value="NZ_FQZJ01000002.1"/>
</dbReference>
<evidence type="ECO:0000256" key="4">
    <source>
        <dbReference type="ARBA" id="ARBA00023235"/>
    </source>
</evidence>
<evidence type="ECO:0000313" key="10">
    <source>
        <dbReference type="Proteomes" id="UP000015462"/>
    </source>
</evidence>
<gene>
    <name evidence="9" type="primary">alr</name>
    <name evidence="9" type="ORF">L196_01380</name>
</gene>
<keyword evidence="10" id="KW-1185">Reference proteome</keyword>
<comment type="function">
    <text evidence="5">Catalyzes the interconversion of L-alanine and D-alanine. May also act on other amino acids.</text>
</comment>
<evidence type="ECO:0000256" key="6">
    <source>
        <dbReference type="PIRSR" id="PIRSR600821-50"/>
    </source>
</evidence>
<dbReference type="FunFam" id="3.20.20.10:FF:000002">
    <property type="entry name" value="Alanine racemase"/>
    <property type="match status" value="1"/>
</dbReference>
<evidence type="ECO:0000256" key="5">
    <source>
        <dbReference type="HAMAP-Rule" id="MF_01201"/>
    </source>
</evidence>
<dbReference type="PANTHER" id="PTHR30511">
    <property type="entry name" value="ALANINE RACEMASE"/>
    <property type="match status" value="1"/>
</dbReference>
<dbReference type="EC" id="5.1.1.1" evidence="5"/>
<dbReference type="SMART" id="SM01005">
    <property type="entry name" value="Ala_racemase_C"/>
    <property type="match status" value="1"/>
</dbReference>
<sequence>MSFHPEAVIDLSALTHNADVARRAAPNSKLMAVIKADAYGHGMLAVAQALSSVDGFAVARLEEAIKLRQAGIDKIILVLTGFSSQADLEQFCAYDLDAVIHSEYQVELLHSADVSTPISAWLKINTGMNRLGVDASAVPRLYDALQLSGKLRLPVKLMTHLACADDMNSSSTTSQISVFDEATLGLNGEQSIANSAGLLGWKHAQRHWVRPGIMLYGASPFCDSTASDDHLLPVMTLKSRVLSIRTVRKSGCVGYGSTWQANRTSLIAIVAIGYGDGYPRHAVTGTPVLVAGQVAPLVGCVSMDSITVDISQCNNVRVGDEVVLWGRGLPIEEVAEKSGTISYELLCGITHRVSRSIRETLNVE</sequence>
<feature type="domain" description="Alanine racemase C-terminal" evidence="8">
    <location>
        <begin position="234"/>
        <end position="358"/>
    </location>
</feature>
<proteinExistence type="inferred from homology"/>
<feature type="active site" description="Proton acceptor; specific for D-alanine" evidence="5">
    <location>
        <position position="35"/>
    </location>
</feature>
<comment type="pathway">
    <text evidence="5">Amino-acid biosynthesis; D-alanine biosynthesis; D-alanine from L-alanine: step 1/1.</text>
</comment>
<comment type="similarity">
    <text evidence="5">Belongs to the alanine racemase family.</text>
</comment>
<evidence type="ECO:0000256" key="7">
    <source>
        <dbReference type="PIRSR" id="PIRSR600821-52"/>
    </source>
</evidence>
<dbReference type="PANTHER" id="PTHR30511:SF0">
    <property type="entry name" value="ALANINE RACEMASE, CATABOLIC-RELATED"/>
    <property type="match status" value="1"/>
</dbReference>
<dbReference type="PRINTS" id="PR00992">
    <property type="entry name" value="ALARACEMASE"/>
</dbReference>
<dbReference type="Gene3D" id="3.20.20.10">
    <property type="entry name" value="Alanine racemase"/>
    <property type="match status" value="1"/>
</dbReference>
<dbReference type="InterPro" id="IPR001608">
    <property type="entry name" value="Ala_racemase_N"/>
</dbReference>
<organism evidence="9 10">
    <name type="scientific">Cycloclasticus pugetii</name>
    <dbReference type="NCBI Taxonomy" id="34068"/>
    <lineage>
        <taxon>Bacteria</taxon>
        <taxon>Pseudomonadati</taxon>
        <taxon>Pseudomonadota</taxon>
        <taxon>Gammaproteobacteria</taxon>
        <taxon>Thiotrichales</taxon>
        <taxon>Piscirickettsiaceae</taxon>
        <taxon>Cycloclasticus</taxon>
    </lineage>
</organism>
<dbReference type="SUPFAM" id="SSF51419">
    <property type="entry name" value="PLP-binding barrel"/>
    <property type="match status" value="1"/>
</dbReference>
<dbReference type="AlphaFoldDB" id="A0AB33Z4Q5"/>
<evidence type="ECO:0000256" key="2">
    <source>
        <dbReference type="ARBA" id="ARBA00001933"/>
    </source>
</evidence>
<dbReference type="GO" id="GO:0008784">
    <property type="term" value="F:alanine racemase activity"/>
    <property type="evidence" value="ECO:0007669"/>
    <property type="project" value="UniProtKB-UniRule"/>
</dbReference>
<dbReference type="NCBIfam" id="TIGR00492">
    <property type="entry name" value="alr"/>
    <property type="match status" value="1"/>
</dbReference>
<accession>A0AB33Z4Q5</accession>
<dbReference type="InterPro" id="IPR029066">
    <property type="entry name" value="PLP-binding_barrel"/>
</dbReference>
<feature type="binding site" evidence="5 7">
    <location>
        <position position="303"/>
    </location>
    <ligand>
        <name>substrate</name>
    </ligand>
</feature>
<dbReference type="EMBL" id="ASHL01000001">
    <property type="protein sequence ID" value="EPD14109.1"/>
    <property type="molecule type" value="Genomic_DNA"/>
</dbReference>
<keyword evidence="4 5" id="KW-0413">Isomerase</keyword>
<comment type="cofactor">
    <cofactor evidence="2 5 6">
        <name>pyridoxal 5'-phosphate</name>
        <dbReference type="ChEBI" id="CHEBI:597326"/>
    </cofactor>
</comment>
<evidence type="ECO:0000256" key="1">
    <source>
        <dbReference type="ARBA" id="ARBA00000316"/>
    </source>
</evidence>
<dbReference type="GO" id="GO:0030170">
    <property type="term" value="F:pyridoxal phosphate binding"/>
    <property type="evidence" value="ECO:0007669"/>
    <property type="project" value="UniProtKB-UniRule"/>
</dbReference>
<dbReference type="InterPro" id="IPR011079">
    <property type="entry name" value="Ala_racemase_C"/>
</dbReference>
<dbReference type="Pfam" id="PF00842">
    <property type="entry name" value="Ala_racemase_C"/>
    <property type="match status" value="1"/>
</dbReference>
<evidence type="ECO:0000259" key="8">
    <source>
        <dbReference type="SMART" id="SM01005"/>
    </source>
</evidence>
<dbReference type="CDD" id="cd06827">
    <property type="entry name" value="PLPDE_III_AR_proteobact"/>
    <property type="match status" value="1"/>
</dbReference>
<feature type="modified residue" description="N6-(pyridoxal phosphate)lysine" evidence="5 6">
    <location>
        <position position="35"/>
    </location>
</feature>
<dbReference type="InterPro" id="IPR000821">
    <property type="entry name" value="Ala_racemase"/>
</dbReference>
<comment type="caution">
    <text evidence="9">The sequence shown here is derived from an EMBL/GenBank/DDBJ whole genome shotgun (WGS) entry which is preliminary data.</text>
</comment>
<dbReference type="GO" id="GO:0005829">
    <property type="term" value="C:cytosol"/>
    <property type="evidence" value="ECO:0007669"/>
    <property type="project" value="TreeGrafter"/>
</dbReference>